<evidence type="ECO:0000256" key="3">
    <source>
        <dbReference type="ARBA" id="ARBA00022692"/>
    </source>
</evidence>
<proteinExistence type="inferred from homology"/>
<feature type="transmembrane region" description="Helical" evidence="7">
    <location>
        <begin position="59"/>
        <end position="79"/>
    </location>
</feature>
<evidence type="ECO:0000256" key="5">
    <source>
        <dbReference type="ARBA" id="ARBA00023136"/>
    </source>
</evidence>
<dbReference type="Pfam" id="PF13515">
    <property type="entry name" value="FUSC_2"/>
    <property type="match status" value="1"/>
</dbReference>
<name>A0A3Q8S2K4_9FIRM</name>
<dbReference type="PANTHER" id="PTHR30509">
    <property type="entry name" value="P-HYDROXYBENZOIC ACID EFFLUX PUMP SUBUNIT-RELATED"/>
    <property type="match status" value="1"/>
</dbReference>
<dbReference type="InterPro" id="IPR049453">
    <property type="entry name" value="Memb_transporter_dom"/>
</dbReference>
<evidence type="ECO:0000256" key="7">
    <source>
        <dbReference type="SAM" id="Phobius"/>
    </source>
</evidence>
<evidence type="ECO:0000313" key="10">
    <source>
        <dbReference type="Proteomes" id="UP000278804"/>
    </source>
</evidence>
<dbReference type="PANTHER" id="PTHR30509:SF9">
    <property type="entry name" value="MULTIDRUG RESISTANCE PROTEIN MDTO"/>
    <property type="match status" value="1"/>
</dbReference>
<evidence type="ECO:0000256" key="4">
    <source>
        <dbReference type="ARBA" id="ARBA00022989"/>
    </source>
</evidence>
<evidence type="ECO:0000313" key="9">
    <source>
        <dbReference type="EMBL" id="AZK43923.1"/>
    </source>
</evidence>
<keyword evidence="3 7" id="KW-0812">Transmembrane</keyword>
<keyword evidence="2" id="KW-1003">Cell membrane</keyword>
<sequence length="166" mass="18444">MDTKYLPGLRILKTTLAVAICLIVAWTLDYPAPFYAAITAVLMMKSSPEHAVRASLDRILGTLFGGIIGILFLLITIYFNIPNDSLGYTVLIVLVLLVDLTLCKILNLREYATSMSAILVLAVLLNHNGTQGDAIQYMIRRILETLFGIFISVIINKYINHKEDLS</sequence>
<dbReference type="AlphaFoldDB" id="A0A3Q8S2K4"/>
<keyword evidence="4 7" id="KW-1133">Transmembrane helix</keyword>
<evidence type="ECO:0000259" key="8">
    <source>
        <dbReference type="Pfam" id="PF13515"/>
    </source>
</evidence>
<gene>
    <name evidence="9" type="ORF">EEI45_03265</name>
</gene>
<dbReference type="Proteomes" id="UP000278804">
    <property type="component" value="Chromosome"/>
</dbReference>
<comment type="subcellular location">
    <subcellularLocation>
        <location evidence="1">Cell membrane</location>
        <topology evidence="1">Multi-pass membrane protein</topology>
    </subcellularLocation>
</comment>
<dbReference type="RefSeq" id="WP_125164130.1">
    <property type="nucleotide sequence ID" value="NZ_CP034234.1"/>
</dbReference>
<evidence type="ECO:0000256" key="1">
    <source>
        <dbReference type="ARBA" id="ARBA00004651"/>
    </source>
</evidence>
<evidence type="ECO:0000256" key="2">
    <source>
        <dbReference type="ARBA" id="ARBA00022475"/>
    </source>
</evidence>
<protein>
    <submittedName>
        <fullName evidence="9">FUSC family protein</fullName>
    </submittedName>
</protein>
<feature type="transmembrane region" description="Helical" evidence="7">
    <location>
        <begin position="85"/>
        <end position="103"/>
    </location>
</feature>
<dbReference type="KEGG" id="eri:EEI45_03265"/>
<dbReference type="EMBL" id="CP034234">
    <property type="protein sequence ID" value="AZK43923.1"/>
    <property type="molecule type" value="Genomic_DNA"/>
</dbReference>
<feature type="domain" description="Integral membrane bound transporter" evidence="8">
    <location>
        <begin position="20"/>
        <end position="155"/>
    </location>
</feature>
<dbReference type="GO" id="GO:0005886">
    <property type="term" value="C:plasma membrane"/>
    <property type="evidence" value="ECO:0007669"/>
    <property type="project" value="UniProtKB-SubCell"/>
</dbReference>
<reference evidence="9 10" key="1">
    <citation type="journal article" date="2020" name="Int. J. Syst. Evol. Microbiol.">
        <title>Description of Erysipelothrix piscisicarius sp. nov., an emergent fish pathogen, and assessment of virulence using a tiger barb (Puntigrus tetrazona) infection model.</title>
        <authorList>
            <person name="Pomaranski E.K."/>
            <person name="Griffin M.J."/>
            <person name="Camus A.C."/>
            <person name="Armwood A.R."/>
            <person name="Shelley J."/>
            <person name="Waldbieser G.C."/>
            <person name="LaFrentz B.R."/>
            <person name="Garcia J.C."/>
            <person name="Yanong R."/>
            <person name="Soto E."/>
        </authorList>
    </citation>
    <scope>NUCLEOTIDE SEQUENCE [LARGE SCALE GENOMIC DNA]</scope>
    <source>
        <strain evidence="9 10">15TAL0474</strain>
    </source>
</reference>
<organism evidence="9 10">
    <name type="scientific">Erysipelothrix piscisicarius</name>
    <dbReference type="NCBI Taxonomy" id="2485784"/>
    <lineage>
        <taxon>Bacteria</taxon>
        <taxon>Bacillati</taxon>
        <taxon>Bacillota</taxon>
        <taxon>Erysipelotrichia</taxon>
        <taxon>Erysipelotrichales</taxon>
        <taxon>Erysipelotrichaceae</taxon>
        <taxon>Erysipelothrix</taxon>
    </lineage>
</organism>
<accession>A0A3Q8S2K4</accession>
<keyword evidence="10" id="KW-1185">Reference proteome</keyword>
<keyword evidence="5 7" id="KW-0472">Membrane</keyword>
<feature type="transmembrane region" description="Helical" evidence="7">
    <location>
        <begin position="16"/>
        <end position="38"/>
    </location>
</feature>
<evidence type="ECO:0000256" key="6">
    <source>
        <dbReference type="ARBA" id="ARBA00043993"/>
    </source>
</evidence>
<comment type="similarity">
    <text evidence="6">Belongs to the YccS/YhfK family.</text>
</comment>